<reference evidence="2 3" key="1">
    <citation type="submission" date="2019-08" db="EMBL/GenBank/DDBJ databases">
        <title>In-depth cultivation of the pig gut microbiome towards novel bacterial diversity and tailored functional studies.</title>
        <authorList>
            <person name="Wylensek D."/>
            <person name="Hitch T.C.A."/>
            <person name="Clavel T."/>
        </authorList>
    </citation>
    <scope>NUCLEOTIDE SEQUENCE [LARGE SCALE GENOMIC DNA]</scope>
    <source>
        <strain evidence="2 3">Oil-RF-744-WCA-WT-10</strain>
    </source>
</reference>
<evidence type="ECO:0000313" key="2">
    <source>
        <dbReference type="EMBL" id="MSS17854.1"/>
    </source>
</evidence>
<evidence type="ECO:0000256" key="1">
    <source>
        <dbReference type="SAM" id="SignalP"/>
    </source>
</evidence>
<organism evidence="2 3">
    <name type="scientific">Sodaliphilus pleomorphus</name>
    <dbReference type="NCBI Taxonomy" id="2606626"/>
    <lineage>
        <taxon>Bacteria</taxon>
        <taxon>Pseudomonadati</taxon>
        <taxon>Bacteroidota</taxon>
        <taxon>Bacteroidia</taxon>
        <taxon>Bacteroidales</taxon>
        <taxon>Muribaculaceae</taxon>
        <taxon>Sodaliphilus</taxon>
    </lineage>
</organism>
<dbReference type="AlphaFoldDB" id="A0A6L5XF23"/>
<keyword evidence="1" id="KW-0732">Signal</keyword>
<keyword evidence="3" id="KW-1185">Reference proteome</keyword>
<dbReference type="Proteomes" id="UP000483362">
    <property type="component" value="Unassembled WGS sequence"/>
</dbReference>
<evidence type="ECO:0000313" key="3">
    <source>
        <dbReference type="Proteomes" id="UP000483362"/>
    </source>
</evidence>
<protein>
    <submittedName>
        <fullName evidence="2">DUF4835 family protein</fullName>
    </submittedName>
</protein>
<dbReference type="Pfam" id="PF16119">
    <property type="entry name" value="DUF4835"/>
    <property type="match status" value="1"/>
</dbReference>
<feature type="signal peptide" evidence="1">
    <location>
        <begin position="1"/>
        <end position="19"/>
    </location>
</feature>
<dbReference type="RefSeq" id="WP_154328930.1">
    <property type="nucleotide sequence ID" value="NZ_CP045696.1"/>
</dbReference>
<dbReference type="EMBL" id="VULT01000013">
    <property type="protein sequence ID" value="MSS17854.1"/>
    <property type="molecule type" value="Genomic_DNA"/>
</dbReference>
<dbReference type="InterPro" id="IPR032274">
    <property type="entry name" value="DUF4835"/>
</dbReference>
<name>A0A6L5XF23_9BACT</name>
<sequence length="306" mass="34704">MRRLLLIVILLCVTTGQVACLAQELDCTVEINADKVSNANKSVFNTLKNAISEYMNTNKWTNMQIAGNEKIQCKLFFTISKYDDGTNTMSGDLQIQSTRPVYNASYTTTVINFKDTKVSFTYQENEPLVFSETEMQSNLTAILNFWAYMVIAMDCDTFELNGGTAYYEKAAEVVRLAQSTSETGWKQFEDSKNRSAVLSAFTDKQTSGIRELLYNYHRLGLDVMVVSPEKGRSVITKSLETLKKIYDVASMSVCLSMFKDAKLDELGNIYSKANMSEKESVYEMLYPLYPTETERLNKIKKEDNSN</sequence>
<gene>
    <name evidence="2" type="ORF">FYJ29_08820</name>
</gene>
<feature type="chain" id="PRO_5026837533" evidence="1">
    <location>
        <begin position="20"/>
        <end position="306"/>
    </location>
</feature>
<accession>A0A6L5XF23</accession>
<proteinExistence type="predicted"/>
<comment type="caution">
    <text evidence="2">The sequence shown here is derived from an EMBL/GenBank/DDBJ whole genome shotgun (WGS) entry which is preliminary data.</text>
</comment>